<feature type="region of interest" description="Disordered" evidence="4">
    <location>
        <begin position="516"/>
        <end position="547"/>
    </location>
</feature>
<evidence type="ECO:0000259" key="5">
    <source>
        <dbReference type="Pfam" id="PF08573"/>
    </source>
</evidence>
<evidence type="ECO:0000256" key="2">
    <source>
        <dbReference type="ARBA" id="ARBA00022763"/>
    </source>
</evidence>
<keyword evidence="7" id="KW-1185">Reference proteome</keyword>
<feature type="compositionally biased region" description="Polar residues" evidence="4">
    <location>
        <begin position="410"/>
        <end position="422"/>
    </location>
</feature>
<keyword evidence="2" id="KW-0227">DNA damage</keyword>
<dbReference type="AlphaFoldDB" id="A0A319D4I7"/>
<evidence type="ECO:0000256" key="3">
    <source>
        <dbReference type="ARBA" id="ARBA00023242"/>
    </source>
</evidence>
<proteinExistence type="predicted"/>
<dbReference type="OrthoDB" id="5801062at2759"/>
<protein>
    <submittedName>
        <fullName evidence="6">SAE2-domain-containing protein</fullName>
    </submittedName>
</protein>
<comment type="subcellular location">
    <subcellularLocation>
        <location evidence="1">Nucleus</location>
    </subcellularLocation>
</comment>
<organism evidence="6 7">
    <name type="scientific">Aspergillus ellipticus CBS 707.79</name>
    <dbReference type="NCBI Taxonomy" id="1448320"/>
    <lineage>
        <taxon>Eukaryota</taxon>
        <taxon>Fungi</taxon>
        <taxon>Dikarya</taxon>
        <taxon>Ascomycota</taxon>
        <taxon>Pezizomycotina</taxon>
        <taxon>Eurotiomycetes</taxon>
        <taxon>Eurotiomycetidae</taxon>
        <taxon>Eurotiales</taxon>
        <taxon>Aspergillaceae</taxon>
        <taxon>Aspergillus</taxon>
        <taxon>Aspergillus subgen. Circumdati</taxon>
    </lineage>
</organism>
<dbReference type="VEuPathDB" id="FungiDB:BO71DRAFT_421135"/>
<dbReference type="GO" id="GO:0005634">
    <property type="term" value="C:nucleus"/>
    <property type="evidence" value="ECO:0007669"/>
    <property type="project" value="UniProtKB-SubCell"/>
</dbReference>
<dbReference type="GO" id="GO:0006281">
    <property type="term" value="P:DNA repair"/>
    <property type="evidence" value="ECO:0007669"/>
    <property type="project" value="InterPro"/>
</dbReference>
<feature type="domain" description="DNA endonuclease activator Ctp1 C-terminal" evidence="5">
    <location>
        <begin position="597"/>
        <end position="712"/>
    </location>
</feature>
<evidence type="ECO:0000256" key="4">
    <source>
        <dbReference type="SAM" id="MobiDB-lite"/>
    </source>
</evidence>
<sequence length="747" mass="83926">MLKVPELIDTFSTTEYYDTYLKIVLRQLHTCVSKTFDNHFDNACRDLYQEFALRDMRVEAAEEATRLAEEARKKIIGEVVILKNEISLLREELNLNDIGSKEDDVIAERSLELEAMYAPHRIQEPTHAKAMDINCGDAETITRKYNALYYETQTLLKASGELRKQVKRHKNKLAYWRKNLDHDKFTLLLDGVAVDFQRLRKAADDHQTLPAPAMPVSRAESSRLVDLAMGETPPTPYNPNTSDNIPKENIRNKLGGSCDNSPATLSLEPISIQPGDTYGKEETAIIHRASNALCEESKQTYPSTEECAQSFPGCQDRCLIDNKTTTAQSILLGDESMPSSSLKTSSPHCRIVGTQDLDEVGNAVETPTKKRKHGDSQHIQGTFAALEVQHIGNQHHIYCRSPLKSSTVLQSANSSLRSNGPSKQLGKGSAKEPKKSSIYVISSITEDGDENLPEYDTGKHFDILGSETKSRPSGLNSIGQPTFQRLHSLLEGPLPAKQHLQSGLATNVTERFTGRDLSQTSDSGVGRHLTGTSEMLQGDSGSKVRSKTVATNLSPNREVEGIELDSVDKQLRDRPLNRLELNHFKINPNYNQGVDYAFSSVIRKRNERQCATGCTRLSCCGNKFHAMARLGGLPANLTSSKEKDQEDRRILEDYLGEEKHVLSWLDIKNQEHLLQEAKAKLIADRYGKHRHHHQRLGSPPGYWRTDMPDTQELQCDHQEAKNLERERVTDRYREAMRPGGLWKFADE</sequence>
<name>A0A319D4I7_9EURO</name>
<dbReference type="STRING" id="1448320.A0A319D4I7"/>
<evidence type="ECO:0000313" key="7">
    <source>
        <dbReference type="Proteomes" id="UP000247810"/>
    </source>
</evidence>
<accession>A0A319D4I7</accession>
<evidence type="ECO:0000313" key="6">
    <source>
        <dbReference type="EMBL" id="PYH92031.1"/>
    </source>
</evidence>
<evidence type="ECO:0000256" key="1">
    <source>
        <dbReference type="ARBA" id="ARBA00004123"/>
    </source>
</evidence>
<feature type="region of interest" description="Disordered" evidence="4">
    <location>
        <begin position="410"/>
        <end position="432"/>
    </location>
</feature>
<dbReference type="EMBL" id="KZ825928">
    <property type="protein sequence ID" value="PYH92031.1"/>
    <property type="molecule type" value="Genomic_DNA"/>
</dbReference>
<gene>
    <name evidence="6" type="ORF">BO71DRAFT_421135</name>
</gene>
<dbReference type="InterPro" id="IPR013882">
    <property type="entry name" value="Ctp1_C"/>
</dbReference>
<reference evidence="6 7" key="1">
    <citation type="submission" date="2018-02" db="EMBL/GenBank/DDBJ databases">
        <title>The genomes of Aspergillus section Nigri reveals drivers in fungal speciation.</title>
        <authorList>
            <consortium name="DOE Joint Genome Institute"/>
            <person name="Vesth T.C."/>
            <person name="Nybo J."/>
            <person name="Theobald S."/>
            <person name="Brandl J."/>
            <person name="Frisvad J.C."/>
            <person name="Nielsen K.F."/>
            <person name="Lyhne E.K."/>
            <person name="Kogle M.E."/>
            <person name="Kuo A."/>
            <person name="Riley R."/>
            <person name="Clum A."/>
            <person name="Nolan M."/>
            <person name="Lipzen A."/>
            <person name="Salamov A."/>
            <person name="Henrissat B."/>
            <person name="Wiebenga A."/>
            <person name="De vries R.P."/>
            <person name="Grigoriev I.V."/>
            <person name="Mortensen U.H."/>
            <person name="Andersen M.R."/>
            <person name="Baker S.E."/>
        </authorList>
    </citation>
    <scope>NUCLEOTIDE SEQUENCE [LARGE SCALE GENOMIC DNA]</scope>
    <source>
        <strain evidence="6 7">CBS 707.79</strain>
    </source>
</reference>
<dbReference type="Pfam" id="PF08573">
    <property type="entry name" value="SAE2"/>
    <property type="match status" value="1"/>
</dbReference>
<dbReference type="Proteomes" id="UP000247810">
    <property type="component" value="Unassembled WGS sequence"/>
</dbReference>
<keyword evidence="3" id="KW-0539">Nucleus</keyword>